<dbReference type="Pfam" id="PF20028">
    <property type="entry name" value="VMAP-C"/>
    <property type="match status" value="1"/>
</dbReference>
<feature type="domain" description="vWA-MoxR associated protein C-terminal" evidence="2">
    <location>
        <begin position="376"/>
        <end position="617"/>
    </location>
</feature>
<evidence type="ECO:0000313" key="4">
    <source>
        <dbReference type="Proteomes" id="UP000233786"/>
    </source>
</evidence>
<dbReference type="STRING" id="994479.GCA_000194155_04815"/>
<dbReference type="RefSeq" id="WP_010310066.1">
    <property type="nucleotide sequence ID" value="NZ_CP061007.1"/>
</dbReference>
<sequence length="634" mass="70056">MSIAADLKEHLQGCVVRLSGTGLRGGSGFFVAPGYVLTCAHVVDGQVGRQVAVTWNGDDHSGSVVWSGPRADRTQQVWPHPDLAVVQVPVDSPCVWLDENVPDYDADLFASGHARLYGPREERRPAALTSPGLIELGDVSLLRISGDELPDGMSGGPVLDLTTGAVCGVVKTARARNAPHGGVAVPVRALRELPPDLLRELWRGHDRYHASSGPWPGLLDRMSDRRSNGLALEEIVDPKKLQPVLRPTEISELRSLLADLPVAGDLNEVYRLACGPAAPRLERPLLDWRDVVGALDDIAAAARGALHPLLAFAELTARRCHQPDVAGGLDGWARRVATRLGQRAELGQYDPPDRVVPHEKPMAVIAKVEASAHDQDRYLLTIWLYRRDEDFEVFFADEDPRPLPDALAGLKNLLPGALNLLDGGPDVLVEFVLPRQLLNEPVDEWQIWPTRRFARLGRRHPVVVRALSEDDDPYSRKRGEERWQWLTTQDTVPWNWIHCEDKRDQEILYAWFEESTGHAALGLPGPPETDLPHEALVAGLFAGLRVAVWRRTRCEDHDLADFSTQPCAGDRFRDELSGKLLGVNVAQLPRVVKDLRNAAAQQVGTEHCGRDVVLLWDLGRRPEAMYLQSLVPLA</sequence>
<evidence type="ECO:0000259" key="1">
    <source>
        <dbReference type="Pfam" id="PF19916"/>
    </source>
</evidence>
<accession>A0A2N3Y6U4</accession>
<dbReference type="Proteomes" id="UP000233786">
    <property type="component" value="Unassembled WGS sequence"/>
</dbReference>
<comment type="caution">
    <text evidence="3">The sequence shown here is derived from an EMBL/GenBank/DDBJ whole genome shotgun (WGS) entry which is preliminary data.</text>
</comment>
<reference evidence="3" key="1">
    <citation type="submission" date="2017-12" db="EMBL/GenBank/DDBJ databases">
        <title>Sequencing the genomes of 1000 Actinobacteria strains.</title>
        <authorList>
            <person name="Klenk H.-P."/>
        </authorList>
    </citation>
    <scope>NUCLEOTIDE SEQUENCE [LARGE SCALE GENOMIC DNA]</scope>
    <source>
        <strain evidence="3">DSM 44228</strain>
    </source>
</reference>
<proteinExistence type="predicted"/>
<evidence type="ECO:0000313" key="3">
    <source>
        <dbReference type="EMBL" id="PKW18601.1"/>
    </source>
</evidence>
<dbReference type="Pfam" id="PF13365">
    <property type="entry name" value="Trypsin_2"/>
    <property type="match status" value="1"/>
</dbReference>
<dbReference type="EMBL" id="PJNB01000001">
    <property type="protein sequence ID" value="PKW18601.1"/>
    <property type="molecule type" value="Genomic_DNA"/>
</dbReference>
<name>A0A2N3Y6U4_SACSN</name>
<dbReference type="Gene3D" id="2.40.10.120">
    <property type="match status" value="1"/>
</dbReference>
<feature type="domain" description="vWA-MoxR associated protein middle region 0" evidence="1">
    <location>
        <begin position="246"/>
        <end position="348"/>
    </location>
</feature>
<dbReference type="Pfam" id="PF19916">
    <property type="entry name" value="VMAP-M0"/>
    <property type="match status" value="1"/>
</dbReference>
<organism evidence="3 4">
    <name type="scientific">Saccharopolyspora spinosa</name>
    <dbReference type="NCBI Taxonomy" id="60894"/>
    <lineage>
        <taxon>Bacteria</taxon>
        <taxon>Bacillati</taxon>
        <taxon>Actinomycetota</taxon>
        <taxon>Actinomycetes</taxon>
        <taxon>Pseudonocardiales</taxon>
        <taxon>Pseudonocardiaceae</taxon>
        <taxon>Saccharopolyspora</taxon>
    </lineage>
</organism>
<keyword evidence="4" id="KW-1185">Reference proteome</keyword>
<gene>
    <name evidence="3" type="ORF">A8926_6703</name>
</gene>
<dbReference type="InterPro" id="IPR009003">
    <property type="entry name" value="Peptidase_S1_PA"/>
</dbReference>
<dbReference type="InterPro" id="IPR045555">
    <property type="entry name" value="VMAP-M0"/>
</dbReference>
<dbReference type="SUPFAM" id="SSF50494">
    <property type="entry name" value="Trypsin-like serine proteases"/>
    <property type="match status" value="1"/>
</dbReference>
<dbReference type="InterPro" id="IPR045450">
    <property type="entry name" value="VMAP_C"/>
</dbReference>
<evidence type="ECO:0000259" key="2">
    <source>
        <dbReference type="Pfam" id="PF20028"/>
    </source>
</evidence>
<dbReference type="AlphaFoldDB" id="A0A2N3Y6U4"/>
<dbReference type="OrthoDB" id="3867284at2"/>
<protein>
    <submittedName>
        <fullName evidence="3">Trypsin-like peptidase</fullName>
    </submittedName>
</protein>